<dbReference type="EMBL" id="HACA01001061">
    <property type="protein sequence ID" value="CDW18422.1"/>
    <property type="molecule type" value="Transcribed_RNA"/>
</dbReference>
<proteinExistence type="predicted"/>
<evidence type="ECO:0000313" key="1">
    <source>
        <dbReference type="EMBL" id="CDW18422.1"/>
    </source>
</evidence>
<accession>A0A0K2SYI6</accession>
<organism evidence="1">
    <name type="scientific">Lepeophtheirus salmonis</name>
    <name type="common">Salmon louse</name>
    <name type="synonym">Caligus salmonis</name>
    <dbReference type="NCBI Taxonomy" id="72036"/>
    <lineage>
        <taxon>Eukaryota</taxon>
        <taxon>Metazoa</taxon>
        <taxon>Ecdysozoa</taxon>
        <taxon>Arthropoda</taxon>
        <taxon>Crustacea</taxon>
        <taxon>Multicrustacea</taxon>
        <taxon>Hexanauplia</taxon>
        <taxon>Copepoda</taxon>
        <taxon>Siphonostomatoida</taxon>
        <taxon>Caligidae</taxon>
        <taxon>Lepeophtheirus</taxon>
    </lineage>
</organism>
<name>A0A0K2SYI6_LEPSM</name>
<reference evidence="1" key="1">
    <citation type="submission" date="2014-05" db="EMBL/GenBank/DDBJ databases">
        <authorList>
            <person name="Chronopoulou M."/>
        </authorList>
    </citation>
    <scope>NUCLEOTIDE SEQUENCE</scope>
    <source>
        <tissue evidence="1">Whole organism</tissue>
    </source>
</reference>
<feature type="non-terminal residue" evidence="1">
    <location>
        <position position="1"/>
    </location>
</feature>
<dbReference type="AlphaFoldDB" id="A0A0K2SYI6"/>
<sequence>TYSRIQLEQFKKTRSYYDREKAYPTCSTARSRWKNFLGFSAARRGSFSR</sequence>
<protein>
    <submittedName>
        <fullName evidence="1">Uncharacterized protein</fullName>
    </submittedName>
</protein>